<dbReference type="Proteomes" id="UP000515317">
    <property type="component" value="Chromosome"/>
</dbReference>
<reference evidence="2 3" key="1">
    <citation type="submission" date="2020-08" db="EMBL/GenBank/DDBJ databases">
        <title>Genome sequence of Rhizobiales bacterium strain IZ6.</title>
        <authorList>
            <person name="Nakai R."/>
            <person name="Naganuma T."/>
        </authorList>
    </citation>
    <scope>NUCLEOTIDE SEQUENCE [LARGE SCALE GENOMIC DNA]</scope>
    <source>
        <strain evidence="2 3">IZ6</strain>
    </source>
</reference>
<dbReference type="CDD" id="cd00761">
    <property type="entry name" value="Glyco_tranf_GTA_type"/>
    <property type="match status" value="1"/>
</dbReference>
<dbReference type="SUPFAM" id="SSF53448">
    <property type="entry name" value="Nucleotide-diphospho-sugar transferases"/>
    <property type="match status" value="1"/>
</dbReference>
<proteinExistence type="predicted"/>
<dbReference type="KEGG" id="tso:IZ6_26620"/>
<dbReference type="InterPro" id="IPR001173">
    <property type="entry name" value="Glyco_trans_2-like"/>
</dbReference>
<dbReference type="Gene3D" id="3.90.550.10">
    <property type="entry name" value="Spore Coat Polysaccharide Biosynthesis Protein SpsA, Chain A"/>
    <property type="match status" value="1"/>
</dbReference>
<name>A0A6S6QVH4_9HYPH</name>
<evidence type="ECO:0000259" key="1">
    <source>
        <dbReference type="Pfam" id="PF00535"/>
    </source>
</evidence>
<gene>
    <name evidence="2" type="ORF">IZ6_26620</name>
</gene>
<organism evidence="2 3">
    <name type="scientific">Terrihabitans soli</name>
    <dbReference type="NCBI Taxonomy" id="708113"/>
    <lineage>
        <taxon>Bacteria</taxon>
        <taxon>Pseudomonadati</taxon>
        <taxon>Pseudomonadota</taxon>
        <taxon>Alphaproteobacteria</taxon>
        <taxon>Hyphomicrobiales</taxon>
        <taxon>Terrihabitans</taxon>
    </lineage>
</organism>
<protein>
    <submittedName>
        <fullName evidence="2">Glycosyl transferase</fullName>
    </submittedName>
</protein>
<evidence type="ECO:0000313" key="2">
    <source>
        <dbReference type="EMBL" id="BCJ91927.1"/>
    </source>
</evidence>
<dbReference type="InterPro" id="IPR029044">
    <property type="entry name" value="Nucleotide-diphossugar_trans"/>
</dbReference>
<evidence type="ECO:0000313" key="3">
    <source>
        <dbReference type="Proteomes" id="UP000515317"/>
    </source>
</evidence>
<accession>A0A6S6QVH4</accession>
<dbReference type="RefSeq" id="WP_222875543.1">
    <property type="nucleotide sequence ID" value="NZ_AP023361.1"/>
</dbReference>
<dbReference type="EMBL" id="AP023361">
    <property type="protein sequence ID" value="BCJ91927.1"/>
    <property type="molecule type" value="Genomic_DNA"/>
</dbReference>
<dbReference type="PANTHER" id="PTHR43685:SF2">
    <property type="entry name" value="GLYCOSYLTRANSFERASE 2-LIKE DOMAIN-CONTAINING PROTEIN"/>
    <property type="match status" value="1"/>
</dbReference>
<keyword evidence="2" id="KW-0808">Transferase</keyword>
<keyword evidence="3" id="KW-1185">Reference proteome</keyword>
<dbReference type="AlphaFoldDB" id="A0A6S6QVH4"/>
<dbReference type="InterPro" id="IPR050834">
    <property type="entry name" value="Glycosyltransf_2"/>
</dbReference>
<dbReference type="Pfam" id="PF00535">
    <property type="entry name" value="Glycos_transf_2"/>
    <property type="match status" value="1"/>
</dbReference>
<feature type="domain" description="Glycosyltransferase 2-like" evidence="1">
    <location>
        <begin position="4"/>
        <end position="162"/>
    </location>
</feature>
<sequence>MDVSLIICTRNRGEKLMPCFKALARLKPVGAMECVIVDNASTDRTRAEIEAFAATAPFPVRYVYEPVAGLSSARNAGLAHSSGALVVFTDDDCYIEPDFLEQAKKLFSDPRLGYASGRVRLYDPSDYPVTINESCEPVVIPPRSYVRPGAVKGANMVFRRSVLDEIGHFDVDFGSGSYFAAEDCDAAGKASLHGYEGRYAPELVVWHHHGRKGADVEKLHKSYDIGRGAYHMKLLMQGRGFRPRLQGWIEFPRRILHRPRSLLWEMAGALGFVALQLSGRSRQAKAMSRE</sequence>
<dbReference type="PANTHER" id="PTHR43685">
    <property type="entry name" value="GLYCOSYLTRANSFERASE"/>
    <property type="match status" value="1"/>
</dbReference>
<dbReference type="GO" id="GO:0016740">
    <property type="term" value="F:transferase activity"/>
    <property type="evidence" value="ECO:0007669"/>
    <property type="project" value="UniProtKB-KW"/>
</dbReference>